<organism evidence="1 2">
    <name type="scientific">Populus deltoides</name>
    <name type="common">Eastern poplar</name>
    <name type="synonym">Eastern cottonwood</name>
    <dbReference type="NCBI Taxonomy" id="3696"/>
    <lineage>
        <taxon>Eukaryota</taxon>
        <taxon>Viridiplantae</taxon>
        <taxon>Streptophyta</taxon>
        <taxon>Embryophyta</taxon>
        <taxon>Tracheophyta</taxon>
        <taxon>Spermatophyta</taxon>
        <taxon>Magnoliopsida</taxon>
        <taxon>eudicotyledons</taxon>
        <taxon>Gunneridae</taxon>
        <taxon>Pentapetalae</taxon>
        <taxon>rosids</taxon>
        <taxon>fabids</taxon>
        <taxon>Malpighiales</taxon>
        <taxon>Salicaceae</taxon>
        <taxon>Saliceae</taxon>
        <taxon>Populus</taxon>
    </lineage>
</organism>
<keyword evidence="2" id="KW-1185">Reference proteome</keyword>
<sequence length="100" mass="10677">MRSEAKIELHTSLATEFDAEKLESCISEVNFGTASEDRASYIVLSPNSNGLVESSDKKKPSSKKIRGISIITPVVAAQVDQLSKAVLDIGSEGPPEPKGF</sequence>
<protein>
    <submittedName>
        <fullName evidence="1">Uncharacterized protein</fullName>
    </submittedName>
</protein>
<evidence type="ECO:0000313" key="1">
    <source>
        <dbReference type="EMBL" id="KAH8490701.1"/>
    </source>
</evidence>
<comment type="caution">
    <text evidence="1">The sequence shown here is derived from an EMBL/GenBank/DDBJ whole genome shotgun (WGS) entry which is preliminary data.</text>
</comment>
<accession>A0A8T2XEX0</accession>
<reference evidence="1" key="1">
    <citation type="journal article" date="2021" name="J. Hered.">
        <title>Genome Assembly of Salicaceae Populus deltoides (Eastern Cottonwood) I-69 Based on Nanopore Sequencing and Hi-C Technologies.</title>
        <authorList>
            <person name="Bai S."/>
            <person name="Wu H."/>
            <person name="Zhang J."/>
            <person name="Pan Z."/>
            <person name="Zhao W."/>
            <person name="Li Z."/>
            <person name="Tong C."/>
        </authorList>
    </citation>
    <scope>NUCLEOTIDE SEQUENCE</scope>
    <source>
        <tissue evidence="1">Leaf</tissue>
    </source>
</reference>
<dbReference type="AlphaFoldDB" id="A0A8T2XEX0"/>
<dbReference type="Proteomes" id="UP000807159">
    <property type="component" value="Chromosome 13"/>
</dbReference>
<dbReference type="EMBL" id="JACEGQ020000013">
    <property type="protein sequence ID" value="KAH8490701.1"/>
    <property type="molecule type" value="Genomic_DNA"/>
</dbReference>
<evidence type="ECO:0000313" key="2">
    <source>
        <dbReference type="Proteomes" id="UP000807159"/>
    </source>
</evidence>
<name>A0A8T2XEX0_POPDE</name>
<proteinExistence type="predicted"/>
<gene>
    <name evidence="1" type="ORF">H0E87_023010</name>
</gene>